<dbReference type="GO" id="GO:0005737">
    <property type="term" value="C:cytoplasm"/>
    <property type="evidence" value="ECO:0007669"/>
    <property type="project" value="UniProtKB-SubCell"/>
</dbReference>
<evidence type="ECO:0000259" key="5">
    <source>
        <dbReference type="PROSITE" id="PS51203"/>
    </source>
</evidence>
<keyword evidence="2" id="KW-0963">Cytoplasm</keyword>
<dbReference type="InterPro" id="IPR008978">
    <property type="entry name" value="HSP20-like_chaperone"/>
</dbReference>
<feature type="domain" description="CS" evidence="5">
    <location>
        <begin position="6"/>
        <end position="96"/>
    </location>
</feature>
<evidence type="ECO:0000313" key="6">
    <source>
        <dbReference type="EMBL" id="OMH86323.1"/>
    </source>
</evidence>
<dbReference type="PANTHER" id="PTHR12356">
    <property type="entry name" value="NUCLEAR MOVEMENT PROTEIN NUDC"/>
    <property type="match status" value="1"/>
</dbReference>
<sequence length="175" mass="19653">MSNTGRVEEKYEWKQTLSDVTISVNLPQGTRARDLAVIIKADFISISYKATKEIILEGKLTELIRVDDSTWAIEDSKMLSVYLEKQNQQQWWKAVVQGAVEIDTSAIEPENSKLSDLPSDTRSMVEKMMFDQRQKAAGLPTSEQLKQQAFLKKFQAAHPELDLSNAKIGGDFGSA</sequence>
<dbReference type="GO" id="GO:0051082">
    <property type="term" value="F:unfolded protein binding"/>
    <property type="evidence" value="ECO:0007669"/>
    <property type="project" value="TreeGrafter"/>
</dbReference>
<protein>
    <recommendedName>
        <fullName evidence="4">Nuclear movement protein nudC</fullName>
    </recommendedName>
</protein>
<comment type="function">
    <text evidence="3">Required for nuclear movement. May interact between microtubules and nuclei and/or may be involved in the generation of force used to move nuclei during interphase.</text>
</comment>
<proteinExistence type="predicted"/>
<keyword evidence="7" id="KW-1185">Reference proteome</keyword>
<dbReference type="CDD" id="cd06467">
    <property type="entry name" value="p23_NUDC_like"/>
    <property type="match status" value="1"/>
</dbReference>
<accession>A0A1R1PZE4</accession>
<dbReference type="GO" id="GO:0006457">
    <property type="term" value="P:protein folding"/>
    <property type="evidence" value="ECO:0007669"/>
    <property type="project" value="TreeGrafter"/>
</dbReference>
<dbReference type="OrthoDB" id="416217at2759"/>
<dbReference type="EMBL" id="LSSK01000009">
    <property type="protein sequence ID" value="OMH86323.1"/>
    <property type="molecule type" value="Genomic_DNA"/>
</dbReference>
<dbReference type="PANTHER" id="PTHR12356:SF3">
    <property type="entry name" value="NUCLEAR MIGRATION PROTEIN NUDC"/>
    <property type="match status" value="1"/>
</dbReference>
<dbReference type="SUPFAM" id="SSF49764">
    <property type="entry name" value="HSP20-like chaperones"/>
    <property type="match status" value="1"/>
</dbReference>
<evidence type="ECO:0000256" key="3">
    <source>
        <dbReference type="ARBA" id="ARBA00059400"/>
    </source>
</evidence>
<evidence type="ECO:0000256" key="1">
    <source>
        <dbReference type="ARBA" id="ARBA00004496"/>
    </source>
</evidence>
<organism evidence="6 7">
    <name type="scientific">Zancudomyces culisetae</name>
    <name type="common">Gut fungus</name>
    <name type="synonym">Smittium culisetae</name>
    <dbReference type="NCBI Taxonomy" id="1213189"/>
    <lineage>
        <taxon>Eukaryota</taxon>
        <taxon>Fungi</taxon>
        <taxon>Fungi incertae sedis</taxon>
        <taxon>Zoopagomycota</taxon>
        <taxon>Kickxellomycotina</taxon>
        <taxon>Harpellomycetes</taxon>
        <taxon>Harpellales</taxon>
        <taxon>Legeriomycetaceae</taxon>
        <taxon>Zancudomyces</taxon>
    </lineage>
</organism>
<dbReference type="Pfam" id="PF04969">
    <property type="entry name" value="CS"/>
    <property type="match status" value="1"/>
</dbReference>
<name>A0A1R1PZE4_ZANCU</name>
<evidence type="ECO:0000256" key="2">
    <source>
        <dbReference type="ARBA" id="ARBA00022490"/>
    </source>
</evidence>
<dbReference type="Gene3D" id="2.60.40.790">
    <property type="match status" value="1"/>
</dbReference>
<reference evidence="7" key="1">
    <citation type="submission" date="2017-01" db="EMBL/GenBank/DDBJ databases">
        <authorList>
            <person name="Wang Y."/>
            <person name="White M."/>
            <person name="Kvist S."/>
            <person name="Moncalvo J.-M."/>
        </authorList>
    </citation>
    <scope>NUCLEOTIDE SEQUENCE [LARGE SCALE GENOMIC DNA]</scope>
    <source>
        <strain evidence="7">COL-18-3</strain>
    </source>
</reference>
<dbReference type="InterPro" id="IPR007052">
    <property type="entry name" value="CS_dom"/>
</dbReference>
<evidence type="ECO:0000256" key="4">
    <source>
        <dbReference type="ARBA" id="ARBA00068398"/>
    </source>
</evidence>
<comment type="subcellular location">
    <subcellularLocation>
        <location evidence="1">Cytoplasm</location>
    </subcellularLocation>
</comment>
<dbReference type="FunFam" id="2.60.40.790:FF:000001">
    <property type="entry name" value="Nuclear migration protein nudC"/>
    <property type="match status" value="1"/>
</dbReference>
<dbReference type="Proteomes" id="UP000188320">
    <property type="component" value="Unassembled WGS sequence"/>
</dbReference>
<dbReference type="PROSITE" id="PS51203">
    <property type="entry name" value="CS"/>
    <property type="match status" value="1"/>
</dbReference>
<evidence type="ECO:0000313" key="7">
    <source>
        <dbReference type="Proteomes" id="UP000188320"/>
    </source>
</evidence>
<comment type="caution">
    <text evidence="6">The sequence shown here is derived from an EMBL/GenBank/DDBJ whole genome shotgun (WGS) entry which is preliminary data.</text>
</comment>
<dbReference type="InterPro" id="IPR037898">
    <property type="entry name" value="NudC_fam"/>
</dbReference>
<gene>
    <name evidence="6" type="ORF">AX774_g215</name>
</gene>
<dbReference type="AlphaFoldDB" id="A0A1R1PZE4"/>